<dbReference type="SUPFAM" id="SSF48498">
    <property type="entry name" value="Tetracyclin repressor-like, C-terminal domain"/>
    <property type="match status" value="1"/>
</dbReference>
<dbReference type="Pfam" id="PF17940">
    <property type="entry name" value="TetR_C_31"/>
    <property type="match status" value="1"/>
</dbReference>
<proteinExistence type="predicted"/>
<evidence type="ECO:0000256" key="2">
    <source>
        <dbReference type="PROSITE-ProRule" id="PRU00335"/>
    </source>
</evidence>
<gene>
    <name evidence="4" type="ORF">AB0C36_14615</name>
</gene>
<name>A0ABV3DIJ0_9ACTN</name>
<dbReference type="Gene3D" id="1.10.357.10">
    <property type="entry name" value="Tetracycline Repressor, domain 2"/>
    <property type="match status" value="1"/>
</dbReference>
<dbReference type="RefSeq" id="WP_358353647.1">
    <property type="nucleotide sequence ID" value="NZ_JBEZFP010000031.1"/>
</dbReference>
<evidence type="ECO:0000313" key="4">
    <source>
        <dbReference type="EMBL" id="MEU8134734.1"/>
    </source>
</evidence>
<dbReference type="SUPFAM" id="SSF46689">
    <property type="entry name" value="Homeodomain-like"/>
    <property type="match status" value="1"/>
</dbReference>
<keyword evidence="5" id="KW-1185">Reference proteome</keyword>
<dbReference type="PANTHER" id="PTHR30055:SF231">
    <property type="entry name" value="TRANSCRIPTIONAL REGULATORY PROTEIN (PROBABLY DEOR-FAMILY)-RELATED"/>
    <property type="match status" value="1"/>
</dbReference>
<comment type="caution">
    <text evidence="4">The sequence shown here is derived from an EMBL/GenBank/DDBJ whole genome shotgun (WGS) entry which is preliminary data.</text>
</comment>
<evidence type="ECO:0000313" key="5">
    <source>
        <dbReference type="Proteomes" id="UP001551482"/>
    </source>
</evidence>
<dbReference type="Proteomes" id="UP001551482">
    <property type="component" value="Unassembled WGS sequence"/>
</dbReference>
<evidence type="ECO:0000259" key="3">
    <source>
        <dbReference type="PROSITE" id="PS50977"/>
    </source>
</evidence>
<dbReference type="InterPro" id="IPR001647">
    <property type="entry name" value="HTH_TetR"/>
</dbReference>
<evidence type="ECO:0000256" key="1">
    <source>
        <dbReference type="ARBA" id="ARBA00023125"/>
    </source>
</evidence>
<dbReference type="InterPro" id="IPR009057">
    <property type="entry name" value="Homeodomain-like_sf"/>
</dbReference>
<accession>A0ABV3DIJ0</accession>
<protein>
    <submittedName>
        <fullName evidence="4">TetR family transcriptional regulator C-terminal domain-containing protein</fullName>
    </submittedName>
</protein>
<dbReference type="Pfam" id="PF00440">
    <property type="entry name" value="TetR_N"/>
    <property type="match status" value="1"/>
</dbReference>
<feature type="domain" description="HTH tetR-type" evidence="3">
    <location>
        <begin position="16"/>
        <end position="76"/>
    </location>
</feature>
<organism evidence="4 5">
    <name type="scientific">Streptodolium elevatio</name>
    <dbReference type="NCBI Taxonomy" id="3157996"/>
    <lineage>
        <taxon>Bacteria</taxon>
        <taxon>Bacillati</taxon>
        <taxon>Actinomycetota</taxon>
        <taxon>Actinomycetes</taxon>
        <taxon>Kitasatosporales</taxon>
        <taxon>Streptomycetaceae</taxon>
        <taxon>Streptodolium</taxon>
    </lineage>
</organism>
<dbReference type="PANTHER" id="PTHR30055">
    <property type="entry name" value="HTH-TYPE TRANSCRIPTIONAL REGULATOR RUTR"/>
    <property type="match status" value="1"/>
</dbReference>
<dbReference type="InterPro" id="IPR041583">
    <property type="entry name" value="TetR_C_31"/>
</dbReference>
<dbReference type="InterPro" id="IPR050109">
    <property type="entry name" value="HTH-type_TetR-like_transc_reg"/>
</dbReference>
<dbReference type="InterPro" id="IPR036271">
    <property type="entry name" value="Tet_transcr_reg_TetR-rel_C_sf"/>
</dbReference>
<sequence length="199" mass="22027">MLSRDHSRPPRGPADPRRRERVIAATEEVLLEHGLDGLTHRAVARQAEVPLGSTTYYFATIDDLRYVALQRVVRRYIAWMHQWAESLGDIGPEGLADALADLIVTAHAEYRQQVVVDFELTVAAMRHPELRELATVYSTATTAMLARRTTPARAMALTAAMDGMSMLGLVSPEPLRRDDIRAVFRAILVPGSAAGREAE</sequence>
<dbReference type="PROSITE" id="PS50977">
    <property type="entry name" value="HTH_TETR_2"/>
    <property type="match status" value="1"/>
</dbReference>
<keyword evidence="1 2" id="KW-0238">DNA-binding</keyword>
<feature type="DNA-binding region" description="H-T-H motif" evidence="2">
    <location>
        <begin position="39"/>
        <end position="58"/>
    </location>
</feature>
<reference evidence="4 5" key="1">
    <citation type="submission" date="2024-06" db="EMBL/GenBank/DDBJ databases">
        <title>The Natural Products Discovery Center: Release of the First 8490 Sequenced Strains for Exploring Actinobacteria Biosynthetic Diversity.</title>
        <authorList>
            <person name="Kalkreuter E."/>
            <person name="Kautsar S.A."/>
            <person name="Yang D."/>
            <person name="Bader C.D."/>
            <person name="Teijaro C.N."/>
            <person name="Fluegel L."/>
            <person name="Davis C.M."/>
            <person name="Simpson J.R."/>
            <person name="Lauterbach L."/>
            <person name="Steele A.D."/>
            <person name="Gui C."/>
            <person name="Meng S."/>
            <person name="Li G."/>
            <person name="Viehrig K."/>
            <person name="Ye F."/>
            <person name="Su P."/>
            <person name="Kiefer A.F."/>
            <person name="Nichols A."/>
            <person name="Cepeda A.J."/>
            <person name="Yan W."/>
            <person name="Fan B."/>
            <person name="Jiang Y."/>
            <person name="Adhikari A."/>
            <person name="Zheng C.-J."/>
            <person name="Schuster L."/>
            <person name="Cowan T.M."/>
            <person name="Smanski M.J."/>
            <person name="Chevrette M.G."/>
            <person name="De Carvalho L.P.S."/>
            <person name="Shen B."/>
        </authorList>
    </citation>
    <scope>NUCLEOTIDE SEQUENCE [LARGE SCALE GENOMIC DNA]</scope>
    <source>
        <strain evidence="4 5">NPDC048946</strain>
    </source>
</reference>
<dbReference type="EMBL" id="JBEZFP010000031">
    <property type="protein sequence ID" value="MEU8134734.1"/>
    <property type="molecule type" value="Genomic_DNA"/>
</dbReference>